<reference evidence="2" key="1">
    <citation type="submission" date="2022-06" db="EMBL/GenBank/DDBJ databases">
        <authorList>
            <person name="Berger JAMES D."/>
            <person name="Berger JAMES D."/>
        </authorList>
    </citation>
    <scope>NUCLEOTIDE SEQUENCE [LARGE SCALE GENOMIC DNA]</scope>
</reference>
<keyword evidence="1" id="KW-1133">Transmembrane helix</keyword>
<feature type="transmembrane region" description="Helical" evidence="1">
    <location>
        <begin position="183"/>
        <end position="204"/>
    </location>
</feature>
<dbReference type="Proteomes" id="UP000050792">
    <property type="component" value="Unassembled WGS sequence"/>
</dbReference>
<accession>A0AA85GBJ7</accession>
<keyword evidence="1" id="KW-0472">Membrane</keyword>
<reference evidence="3" key="2">
    <citation type="submission" date="2023-11" db="UniProtKB">
        <authorList>
            <consortium name="WormBaseParasite"/>
        </authorList>
    </citation>
    <scope>IDENTIFICATION</scope>
</reference>
<feature type="transmembrane region" description="Helical" evidence="1">
    <location>
        <begin position="92"/>
        <end position="116"/>
    </location>
</feature>
<feature type="transmembrane region" description="Helical" evidence="1">
    <location>
        <begin position="152"/>
        <end position="177"/>
    </location>
</feature>
<evidence type="ECO:0000256" key="1">
    <source>
        <dbReference type="SAM" id="Phobius"/>
    </source>
</evidence>
<dbReference type="AlphaFoldDB" id="A0AA85GBJ7"/>
<dbReference type="WBParaSite" id="SRDH1_87660.1">
    <property type="protein sequence ID" value="SRDH1_87660.1"/>
    <property type="gene ID" value="SRDH1_87660"/>
</dbReference>
<name>A0AA85GBJ7_9TREM</name>
<sequence length="257" mass="29030">MICVIYENEYIHNSIVISYLFQLKLKLLIVEDSQTMMTFAFTDVFTESSQNHSHCISTQLGSPLVLTGLILTLIGAVLGIIIILVRKLHSSSVLNIIFMVITVIILFVGVASLLLPAQWYEIMISEILAGMFYVLAYFLGLNLQLSKLKWKIILFTMYCVFAVAGFILCVLGVTLRMLVLQGLAWICCCCLMFIVSLFTAYYLNELNKQGDCSISYLLFVWIYECIAFVIIIQIVLNSFIDCHSNDSNSNMTMIAQD</sequence>
<evidence type="ECO:0000313" key="2">
    <source>
        <dbReference type="Proteomes" id="UP000050792"/>
    </source>
</evidence>
<keyword evidence="1" id="KW-0812">Transmembrane</keyword>
<evidence type="ECO:0000313" key="3">
    <source>
        <dbReference type="WBParaSite" id="SRDH1_87660.1"/>
    </source>
</evidence>
<feature type="transmembrane region" description="Helical" evidence="1">
    <location>
        <begin position="216"/>
        <end position="236"/>
    </location>
</feature>
<organism evidence="2 3">
    <name type="scientific">Schistosoma rodhaini</name>
    <dbReference type="NCBI Taxonomy" id="6188"/>
    <lineage>
        <taxon>Eukaryota</taxon>
        <taxon>Metazoa</taxon>
        <taxon>Spiralia</taxon>
        <taxon>Lophotrochozoa</taxon>
        <taxon>Platyhelminthes</taxon>
        <taxon>Trematoda</taxon>
        <taxon>Digenea</taxon>
        <taxon>Strigeidida</taxon>
        <taxon>Schistosomatoidea</taxon>
        <taxon>Schistosomatidae</taxon>
        <taxon>Schistosoma</taxon>
    </lineage>
</organism>
<feature type="transmembrane region" description="Helical" evidence="1">
    <location>
        <begin position="64"/>
        <end position="85"/>
    </location>
</feature>
<proteinExistence type="predicted"/>
<feature type="transmembrane region" description="Helical" evidence="1">
    <location>
        <begin position="122"/>
        <end position="140"/>
    </location>
</feature>
<protein>
    <submittedName>
        <fullName evidence="3">Uncharacterized protein</fullName>
    </submittedName>
</protein>
<keyword evidence="2" id="KW-1185">Reference proteome</keyword>